<dbReference type="InterPro" id="IPR017039">
    <property type="entry name" value="Virul_fac_BrkB"/>
</dbReference>
<gene>
    <name evidence="7" type="ORF">SAMN06296427_10740</name>
</gene>
<evidence type="ECO:0000256" key="1">
    <source>
        <dbReference type="ARBA" id="ARBA00004651"/>
    </source>
</evidence>
<protein>
    <submittedName>
        <fullName evidence="7">Membrane protein</fullName>
    </submittedName>
</protein>
<feature type="transmembrane region" description="Helical" evidence="6">
    <location>
        <begin position="225"/>
        <end position="244"/>
    </location>
</feature>
<dbReference type="PANTHER" id="PTHR30213">
    <property type="entry name" value="INNER MEMBRANE PROTEIN YHJD"/>
    <property type="match status" value="1"/>
</dbReference>
<keyword evidence="3 6" id="KW-0812">Transmembrane</keyword>
<feature type="transmembrane region" description="Helical" evidence="6">
    <location>
        <begin position="105"/>
        <end position="125"/>
    </location>
</feature>
<feature type="transmembrane region" description="Helical" evidence="6">
    <location>
        <begin position="256"/>
        <end position="279"/>
    </location>
</feature>
<keyword evidence="8" id="KW-1185">Reference proteome</keyword>
<evidence type="ECO:0000256" key="4">
    <source>
        <dbReference type="ARBA" id="ARBA00022989"/>
    </source>
</evidence>
<proteinExistence type="predicted"/>
<dbReference type="RefSeq" id="WP_221405783.1">
    <property type="nucleotide sequence ID" value="NZ_FWXS01000007.1"/>
</dbReference>
<feature type="transmembrane region" description="Helical" evidence="6">
    <location>
        <begin position="146"/>
        <end position="174"/>
    </location>
</feature>
<evidence type="ECO:0000313" key="8">
    <source>
        <dbReference type="Proteomes" id="UP000192393"/>
    </source>
</evidence>
<evidence type="ECO:0000313" key="7">
    <source>
        <dbReference type="EMBL" id="SMC75046.1"/>
    </source>
</evidence>
<reference evidence="7 8" key="1">
    <citation type="submission" date="2017-04" db="EMBL/GenBank/DDBJ databases">
        <authorList>
            <person name="Afonso C.L."/>
            <person name="Miller P.J."/>
            <person name="Scott M.A."/>
            <person name="Spackman E."/>
            <person name="Goraichik I."/>
            <person name="Dimitrov K.M."/>
            <person name="Suarez D.L."/>
            <person name="Swayne D.E."/>
        </authorList>
    </citation>
    <scope>NUCLEOTIDE SEQUENCE [LARGE SCALE GENOMIC DNA]</scope>
    <source>
        <strain evidence="7 8">CGMCC 1.12708</strain>
    </source>
</reference>
<evidence type="ECO:0000256" key="3">
    <source>
        <dbReference type="ARBA" id="ARBA00022692"/>
    </source>
</evidence>
<dbReference type="EMBL" id="FWXS01000007">
    <property type="protein sequence ID" value="SMC75046.1"/>
    <property type="molecule type" value="Genomic_DNA"/>
</dbReference>
<feature type="transmembrane region" description="Helical" evidence="6">
    <location>
        <begin position="37"/>
        <end position="60"/>
    </location>
</feature>
<dbReference type="Proteomes" id="UP000192393">
    <property type="component" value="Unassembled WGS sequence"/>
</dbReference>
<name>A0A1W2BQE1_9FLAO</name>
<evidence type="ECO:0000256" key="6">
    <source>
        <dbReference type="SAM" id="Phobius"/>
    </source>
</evidence>
<keyword evidence="2" id="KW-1003">Cell membrane</keyword>
<feature type="transmembrane region" description="Helical" evidence="6">
    <location>
        <begin position="194"/>
        <end position="213"/>
    </location>
</feature>
<sequence length="338" mass="37711">MIKNKFTLDYWKSIWQITFRAAKSYGDDRCMKFSASLAYYTIFSIGPLLLIVIWCIGFFYGKQLEEGSTAQAEVFEELNGIFGSNVASFMQSSMEKMMVQTDSNLGIIIGIATLVFTSTTIFVDIQDSINAIWGIKPKPKKGWLKLIIDRLLSFSMVLGLGFLLIVSLLVNSFIMLFTNYINQIIPGISLNMLNWINIGITFLVITILFGFIFKVLPDAKVRNKDIIGGAIFTSLLFMLGRYGISFYLQNNATASAYGAAGSVIILLLWIYYSAAILYFGAEFTKEHAKVFGNGIQPSAYAVLISHTEIAVKSGEDTEIKEGEVILEKDESKCEDTLE</sequence>
<comment type="subcellular location">
    <subcellularLocation>
        <location evidence="1">Cell membrane</location>
        <topology evidence="1">Multi-pass membrane protein</topology>
    </subcellularLocation>
</comment>
<accession>A0A1W2BQE1</accession>
<dbReference type="GO" id="GO:0005886">
    <property type="term" value="C:plasma membrane"/>
    <property type="evidence" value="ECO:0007669"/>
    <property type="project" value="UniProtKB-SubCell"/>
</dbReference>
<keyword evidence="4 6" id="KW-1133">Transmembrane helix</keyword>
<dbReference type="NCBIfam" id="TIGR00765">
    <property type="entry name" value="yihY_not_rbn"/>
    <property type="match status" value="1"/>
</dbReference>
<evidence type="ECO:0000256" key="5">
    <source>
        <dbReference type="ARBA" id="ARBA00023136"/>
    </source>
</evidence>
<dbReference type="PIRSF" id="PIRSF035875">
    <property type="entry name" value="RNase_BN"/>
    <property type="match status" value="1"/>
</dbReference>
<dbReference type="AlphaFoldDB" id="A0A1W2BQE1"/>
<evidence type="ECO:0000256" key="2">
    <source>
        <dbReference type="ARBA" id="ARBA00022475"/>
    </source>
</evidence>
<organism evidence="7 8">
    <name type="scientific">Moheibacter sediminis</name>
    <dbReference type="NCBI Taxonomy" id="1434700"/>
    <lineage>
        <taxon>Bacteria</taxon>
        <taxon>Pseudomonadati</taxon>
        <taxon>Bacteroidota</taxon>
        <taxon>Flavobacteriia</taxon>
        <taxon>Flavobacteriales</taxon>
        <taxon>Weeksellaceae</taxon>
        <taxon>Moheibacter</taxon>
    </lineage>
</organism>
<keyword evidence="5 6" id="KW-0472">Membrane</keyword>
<dbReference type="STRING" id="1434700.SAMN06296427_10740"/>
<dbReference type="Pfam" id="PF03631">
    <property type="entry name" value="Virul_fac_BrkB"/>
    <property type="match status" value="1"/>
</dbReference>
<dbReference type="PANTHER" id="PTHR30213:SF1">
    <property type="entry name" value="INNER MEMBRANE PROTEIN YHJD"/>
    <property type="match status" value="1"/>
</dbReference>